<dbReference type="Pfam" id="PF01753">
    <property type="entry name" value="zf-MYND"/>
    <property type="match status" value="1"/>
</dbReference>
<dbReference type="OrthoDB" id="265717at2759"/>
<proteinExistence type="predicted"/>
<evidence type="ECO:0000256" key="3">
    <source>
        <dbReference type="ARBA" id="ARBA00022833"/>
    </source>
</evidence>
<protein>
    <recommendedName>
        <fullName evidence="5">MYND-type domain-containing protein</fullName>
    </recommendedName>
</protein>
<dbReference type="InterPro" id="IPR002893">
    <property type="entry name" value="Znf_MYND"/>
</dbReference>
<evidence type="ECO:0000256" key="4">
    <source>
        <dbReference type="PROSITE-ProRule" id="PRU00134"/>
    </source>
</evidence>
<dbReference type="STRING" id="155417.A0A4Q4STR8"/>
<dbReference type="Gene3D" id="6.10.140.2220">
    <property type="match status" value="1"/>
</dbReference>
<sequence length="217" mass="25090">MAHLVKPQSFENRDFFPSFRDCPADEWDERFFIEDEPGIHCKQWCLLGEIIQADTLLRPRLVVKDYKGFSFVVAFYPDDEDDMPRILKDFKVGNTIAIFYAVIHGFLDQTWGVRVENTKSVLIMPLKMNGVMEMNKEVIEYTPAEGAPRRCHSCGEAKEGLDRCGGCTLFSYCNRECQAKAWNEKGHKRFCKALKNKNVRDMHFLDYSNSSDCIAFS</sequence>
<name>A0A4Q4STR8_9PEZI</name>
<evidence type="ECO:0000259" key="5">
    <source>
        <dbReference type="PROSITE" id="PS50865"/>
    </source>
</evidence>
<dbReference type="Proteomes" id="UP000293360">
    <property type="component" value="Unassembled WGS sequence"/>
</dbReference>
<evidence type="ECO:0000256" key="2">
    <source>
        <dbReference type="ARBA" id="ARBA00022771"/>
    </source>
</evidence>
<reference evidence="6 7" key="1">
    <citation type="submission" date="2018-06" db="EMBL/GenBank/DDBJ databases">
        <title>Complete Genomes of Monosporascus.</title>
        <authorList>
            <person name="Robinson A.J."/>
            <person name="Natvig D.O."/>
        </authorList>
    </citation>
    <scope>NUCLEOTIDE SEQUENCE [LARGE SCALE GENOMIC DNA]</scope>
    <source>
        <strain evidence="6 7">CBS 110550</strain>
    </source>
</reference>
<dbReference type="SUPFAM" id="SSF144232">
    <property type="entry name" value="HIT/MYND zinc finger-like"/>
    <property type="match status" value="1"/>
</dbReference>
<keyword evidence="3" id="KW-0862">Zinc</keyword>
<evidence type="ECO:0000313" key="7">
    <source>
        <dbReference type="Proteomes" id="UP000293360"/>
    </source>
</evidence>
<keyword evidence="7" id="KW-1185">Reference proteome</keyword>
<dbReference type="PROSITE" id="PS01360">
    <property type="entry name" value="ZF_MYND_1"/>
    <property type="match status" value="1"/>
</dbReference>
<dbReference type="AlphaFoldDB" id="A0A4Q4STR8"/>
<dbReference type="GO" id="GO:0008270">
    <property type="term" value="F:zinc ion binding"/>
    <property type="evidence" value="ECO:0007669"/>
    <property type="project" value="UniProtKB-KW"/>
</dbReference>
<keyword evidence="1" id="KW-0479">Metal-binding</keyword>
<gene>
    <name evidence="6" type="ORF">DL764_010918</name>
</gene>
<dbReference type="PROSITE" id="PS50865">
    <property type="entry name" value="ZF_MYND_2"/>
    <property type="match status" value="1"/>
</dbReference>
<feature type="domain" description="MYND-type" evidence="5">
    <location>
        <begin position="151"/>
        <end position="191"/>
    </location>
</feature>
<dbReference type="EMBL" id="QJNU01001590">
    <property type="protein sequence ID" value="RYO74236.1"/>
    <property type="molecule type" value="Genomic_DNA"/>
</dbReference>
<evidence type="ECO:0000256" key="1">
    <source>
        <dbReference type="ARBA" id="ARBA00022723"/>
    </source>
</evidence>
<comment type="caution">
    <text evidence="6">The sequence shown here is derived from an EMBL/GenBank/DDBJ whole genome shotgun (WGS) entry which is preliminary data.</text>
</comment>
<accession>A0A4Q4STR8</accession>
<keyword evidence="2 4" id="KW-0863">Zinc-finger</keyword>
<organism evidence="6 7">
    <name type="scientific">Monosporascus ibericus</name>
    <dbReference type="NCBI Taxonomy" id="155417"/>
    <lineage>
        <taxon>Eukaryota</taxon>
        <taxon>Fungi</taxon>
        <taxon>Dikarya</taxon>
        <taxon>Ascomycota</taxon>
        <taxon>Pezizomycotina</taxon>
        <taxon>Sordariomycetes</taxon>
        <taxon>Xylariomycetidae</taxon>
        <taxon>Xylariales</taxon>
        <taxon>Xylariales incertae sedis</taxon>
        <taxon>Monosporascus</taxon>
    </lineage>
</organism>
<evidence type="ECO:0000313" key="6">
    <source>
        <dbReference type="EMBL" id="RYO74236.1"/>
    </source>
</evidence>